<dbReference type="PANTHER" id="PTHR21089">
    <property type="entry name" value="SHIKIMATE DEHYDROGENASE"/>
    <property type="match status" value="1"/>
</dbReference>
<accession>A0ABW3ALG9</accession>
<keyword evidence="5" id="KW-1185">Reference proteome</keyword>
<dbReference type="InterPro" id="IPR046346">
    <property type="entry name" value="Aminoacid_DH-like_N_sf"/>
</dbReference>
<evidence type="ECO:0000313" key="4">
    <source>
        <dbReference type="EMBL" id="MFD0791533.1"/>
    </source>
</evidence>
<gene>
    <name evidence="4" type="ORF">ACFQ0P_14125</name>
</gene>
<dbReference type="SUPFAM" id="SSF53223">
    <property type="entry name" value="Aminoacid dehydrogenase-like, N-terminal domain"/>
    <property type="match status" value="1"/>
</dbReference>
<dbReference type="RefSeq" id="WP_378772908.1">
    <property type="nucleotide sequence ID" value="NZ_JBHTII010000002.1"/>
</dbReference>
<dbReference type="Pfam" id="PF08501">
    <property type="entry name" value="Shikimate_dh_N"/>
    <property type="match status" value="1"/>
</dbReference>
<keyword evidence="2" id="KW-0057">Aromatic amino acid biosynthesis</keyword>
<evidence type="ECO:0000313" key="5">
    <source>
        <dbReference type="Proteomes" id="UP001597055"/>
    </source>
</evidence>
<dbReference type="Proteomes" id="UP001597055">
    <property type="component" value="Unassembled WGS sequence"/>
</dbReference>
<dbReference type="Gene3D" id="3.40.50.10860">
    <property type="entry name" value="Leucine Dehydrogenase, chain A, domain 1"/>
    <property type="match status" value="1"/>
</dbReference>
<dbReference type="SUPFAM" id="SSF51735">
    <property type="entry name" value="NAD(P)-binding Rossmann-fold domains"/>
    <property type="match status" value="1"/>
</dbReference>
<evidence type="ECO:0000256" key="1">
    <source>
        <dbReference type="ARBA" id="ARBA00004871"/>
    </source>
</evidence>
<dbReference type="Gene3D" id="3.40.50.720">
    <property type="entry name" value="NAD(P)-binding Rossmann-like Domain"/>
    <property type="match status" value="1"/>
</dbReference>
<dbReference type="PANTHER" id="PTHR21089:SF1">
    <property type="entry name" value="BIFUNCTIONAL 3-DEHYDROQUINATE DEHYDRATASE_SHIKIMATE DEHYDROGENASE, CHLOROPLASTIC"/>
    <property type="match status" value="1"/>
</dbReference>
<feature type="domain" description="Shikimate dehydrogenase substrate binding N-terminal" evidence="3">
    <location>
        <begin position="20"/>
        <end position="101"/>
    </location>
</feature>
<comment type="pathway">
    <text evidence="1">Metabolic intermediate biosynthesis; chorismate biosynthesis; chorismate from D-erythrose 4-phosphate and phosphoenolpyruvate: step 4/7.</text>
</comment>
<name>A0ABW3ALG9_9MICO</name>
<organism evidence="4 5">
    <name type="scientific">Microbacterium insulae</name>
    <dbReference type="NCBI Taxonomy" id="483014"/>
    <lineage>
        <taxon>Bacteria</taxon>
        <taxon>Bacillati</taxon>
        <taxon>Actinomycetota</taxon>
        <taxon>Actinomycetes</taxon>
        <taxon>Micrococcales</taxon>
        <taxon>Microbacteriaceae</taxon>
        <taxon>Microbacterium</taxon>
    </lineage>
</organism>
<proteinExistence type="predicted"/>
<comment type="caution">
    <text evidence="4">The sequence shown here is derived from an EMBL/GenBank/DDBJ whole genome shotgun (WGS) entry which is preliminary data.</text>
</comment>
<protein>
    <submittedName>
        <fullName evidence="4">Shikimate dehydrogenase</fullName>
    </submittedName>
</protein>
<dbReference type="EMBL" id="JBHTII010000002">
    <property type="protein sequence ID" value="MFD0791533.1"/>
    <property type="molecule type" value="Genomic_DNA"/>
</dbReference>
<evidence type="ECO:0000256" key="2">
    <source>
        <dbReference type="ARBA" id="ARBA00023141"/>
    </source>
</evidence>
<dbReference type="InterPro" id="IPR036291">
    <property type="entry name" value="NAD(P)-bd_dom_sf"/>
</dbReference>
<keyword evidence="2" id="KW-0028">Amino-acid biosynthesis</keyword>
<evidence type="ECO:0000259" key="3">
    <source>
        <dbReference type="Pfam" id="PF08501"/>
    </source>
</evidence>
<dbReference type="InterPro" id="IPR013708">
    <property type="entry name" value="Shikimate_DH-bd_N"/>
</dbReference>
<sequence>MVLGQSGRRVLTPEATRLAVWGDPIAHSRSPLLHAAAYEMLGLDWSYDRRRVDADGFAAALADLGAEWRGLSLTMPLKVVAHDAARTLDRRARLTGAVNTLLLAAGGPRGFNTDVGGIVRALAEQGVTSAARARIVGAGATATSALVALSEIGTTEVDVVARRPHAVDALDALGRALGVAVTATPLTASGVEPVSVTIATLPGDAPVADAAADALAAAGGPLLDVVYGHWPTALSRAWERASQPAASGLGMLLHQAVLQVRVFVSGDPDAALPDEEAVVAAMRGALDPEH</sequence>
<dbReference type="InterPro" id="IPR022893">
    <property type="entry name" value="Shikimate_DH_fam"/>
</dbReference>
<reference evidence="5" key="1">
    <citation type="journal article" date="2019" name="Int. J. Syst. Evol. Microbiol.">
        <title>The Global Catalogue of Microorganisms (GCM) 10K type strain sequencing project: providing services to taxonomists for standard genome sequencing and annotation.</title>
        <authorList>
            <consortium name="The Broad Institute Genomics Platform"/>
            <consortium name="The Broad Institute Genome Sequencing Center for Infectious Disease"/>
            <person name="Wu L."/>
            <person name="Ma J."/>
        </authorList>
    </citation>
    <scope>NUCLEOTIDE SEQUENCE [LARGE SCALE GENOMIC DNA]</scope>
    <source>
        <strain evidence="5">CCUG 54523</strain>
    </source>
</reference>